<dbReference type="InterPro" id="IPR003780">
    <property type="entry name" value="COX15/CtaA_fam"/>
</dbReference>
<evidence type="ECO:0000256" key="10">
    <source>
        <dbReference type="ARBA" id="ARBA00023157"/>
    </source>
</evidence>
<feature type="transmembrane region" description="Helical" evidence="12">
    <location>
        <begin position="288"/>
        <end position="309"/>
    </location>
</feature>
<accession>A0A6J6NN51</accession>
<evidence type="ECO:0000313" key="15">
    <source>
        <dbReference type="EMBL" id="CAB4845456.1"/>
    </source>
</evidence>
<dbReference type="EMBL" id="CAEZXN010000005">
    <property type="protein sequence ID" value="CAB4687899.1"/>
    <property type="molecule type" value="Genomic_DNA"/>
</dbReference>
<comment type="pathway">
    <text evidence="11">Porphyrin-containing compound metabolism.</text>
</comment>
<evidence type="ECO:0000256" key="2">
    <source>
        <dbReference type="ARBA" id="ARBA00022475"/>
    </source>
</evidence>
<name>A0A6J6NN51_9ZZZZ</name>
<organism evidence="14">
    <name type="scientific">freshwater metagenome</name>
    <dbReference type="NCBI Taxonomy" id="449393"/>
    <lineage>
        <taxon>unclassified sequences</taxon>
        <taxon>metagenomes</taxon>
        <taxon>ecological metagenomes</taxon>
    </lineage>
</organism>
<evidence type="ECO:0000256" key="1">
    <source>
        <dbReference type="ARBA" id="ARBA00004141"/>
    </source>
</evidence>
<feature type="transmembrane region" description="Helical" evidence="12">
    <location>
        <begin position="231"/>
        <end position="250"/>
    </location>
</feature>
<feature type="transmembrane region" description="Helical" evidence="12">
    <location>
        <begin position="262"/>
        <end position="282"/>
    </location>
</feature>
<dbReference type="InterPro" id="IPR050450">
    <property type="entry name" value="COX15/CtaA_HemeA_synthase"/>
</dbReference>
<dbReference type="PANTHER" id="PTHR35457">
    <property type="entry name" value="HEME A SYNTHASE"/>
    <property type="match status" value="1"/>
</dbReference>
<dbReference type="PANTHER" id="PTHR35457:SF1">
    <property type="entry name" value="HEME A SYNTHASE"/>
    <property type="match status" value="1"/>
</dbReference>
<evidence type="ECO:0000256" key="5">
    <source>
        <dbReference type="ARBA" id="ARBA00022989"/>
    </source>
</evidence>
<keyword evidence="8" id="KW-0350">Heme biosynthesis</keyword>
<evidence type="ECO:0000256" key="3">
    <source>
        <dbReference type="ARBA" id="ARBA00022692"/>
    </source>
</evidence>
<evidence type="ECO:0000256" key="9">
    <source>
        <dbReference type="ARBA" id="ARBA00023136"/>
    </source>
</evidence>
<feature type="transmembrane region" description="Helical" evidence="12">
    <location>
        <begin position="130"/>
        <end position="148"/>
    </location>
</feature>
<comment type="subcellular location">
    <subcellularLocation>
        <location evidence="1">Membrane</location>
        <topology evidence="1">Multi-pass membrane protein</topology>
    </subcellularLocation>
</comment>
<reference evidence="14" key="1">
    <citation type="submission" date="2020-05" db="EMBL/GenBank/DDBJ databases">
        <authorList>
            <person name="Chiriac C."/>
            <person name="Salcher M."/>
            <person name="Ghai R."/>
            <person name="Kavagutti S V."/>
        </authorList>
    </citation>
    <scope>NUCLEOTIDE SEQUENCE</scope>
</reference>
<keyword evidence="6" id="KW-0560">Oxidoreductase</keyword>
<sequence length="319" mass="35172">MNFKALFSRSERLNSLRLRISPGAVTLARRAARLITTYERQAWRLFLVFQVGIVLTGGAVRLTKSGLGCPEWPDCVNGSLGPQPSQIEGVHSWIEFGNRLLTILLVLNVAYVVIAARINKRHGKLAWFQLRGLIAQIVLGGITVWTHLNPFTVAGHYLLSSILIAGIVRALHQMDEEYVAVNVKREVFTLGRVVVGITALVLIVGTFVTGSGPHAGDDKAPRYPLDAARLALFHADIVIALVVLTISLWLMLRVTKRPTPKAYLYFVGAIVLQGVIGYTQYFTGLPEVLVAIHLLGSALVWTAANFLYYSFEKESNETI</sequence>
<keyword evidence="4" id="KW-0479">Metal-binding</keyword>
<dbReference type="GO" id="GO:0006784">
    <property type="term" value="P:heme A biosynthetic process"/>
    <property type="evidence" value="ECO:0007669"/>
    <property type="project" value="InterPro"/>
</dbReference>
<keyword evidence="10" id="KW-1015">Disulfide bond</keyword>
<evidence type="ECO:0000256" key="12">
    <source>
        <dbReference type="SAM" id="Phobius"/>
    </source>
</evidence>
<dbReference type="Pfam" id="PF02628">
    <property type="entry name" value="COX15-CtaA"/>
    <property type="match status" value="1"/>
</dbReference>
<keyword evidence="5 12" id="KW-1133">Transmembrane helix</keyword>
<evidence type="ECO:0000256" key="6">
    <source>
        <dbReference type="ARBA" id="ARBA00023002"/>
    </source>
</evidence>
<dbReference type="GO" id="GO:0016020">
    <property type="term" value="C:membrane"/>
    <property type="evidence" value="ECO:0007669"/>
    <property type="project" value="UniProtKB-SubCell"/>
</dbReference>
<evidence type="ECO:0000313" key="13">
    <source>
        <dbReference type="EMBL" id="CAB4664260.1"/>
    </source>
</evidence>
<evidence type="ECO:0000256" key="4">
    <source>
        <dbReference type="ARBA" id="ARBA00022723"/>
    </source>
</evidence>
<evidence type="ECO:0000256" key="11">
    <source>
        <dbReference type="ARBA" id="ARBA00023444"/>
    </source>
</evidence>
<evidence type="ECO:0000313" key="16">
    <source>
        <dbReference type="EMBL" id="CAB5074877.1"/>
    </source>
</evidence>
<keyword evidence="2" id="KW-1003">Cell membrane</keyword>
<feature type="transmembrane region" description="Helical" evidence="12">
    <location>
        <begin position="154"/>
        <end position="172"/>
    </location>
</feature>
<feature type="transmembrane region" description="Helical" evidence="12">
    <location>
        <begin position="193"/>
        <end position="211"/>
    </location>
</feature>
<protein>
    <submittedName>
        <fullName evidence="14">Unannotated protein</fullName>
    </submittedName>
</protein>
<dbReference type="EMBL" id="CAFBAA010000064">
    <property type="protein sequence ID" value="CAB4845456.1"/>
    <property type="molecule type" value="Genomic_DNA"/>
</dbReference>
<dbReference type="EMBL" id="CAEZXB010000001">
    <property type="protein sequence ID" value="CAB4664260.1"/>
    <property type="molecule type" value="Genomic_DNA"/>
</dbReference>
<gene>
    <name evidence="13" type="ORF">UFOPK2342_00030</name>
    <name evidence="14" type="ORF">UFOPK2423_00365</name>
    <name evidence="15" type="ORF">UFOPK3266_01615</name>
    <name evidence="16" type="ORF">UFOPK4367_00676</name>
</gene>
<dbReference type="GO" id="GO:0016491">
    <property type="term" value="F:oxidoreductase activity"/>
    <property type="evidence" value="ECO:0007669"/>
    <property type="project" value="UniProtKB-KW"/>
</dbReference>
<keyword evidence="3 12" id="KW-0812">Transmembrane</keyword>
<feature type="transmembrane region" description="Helical" evidence="12">
    <location>
        <begin position="42"/>
        <end position="62"/>
    </location>
</feature>
<feature type="transmembrane region" description="Helical" evidence="12">
    <location>
        <begin position="100"/>
        <end position="118"/>
    </location>
</feature>
<evidence type="ECO:0000256" key="7">
    <source>
        <dbReference type="ARBA" id="ARBA00023004"/>
    </source>
</evidence>
<keyword evidence="7" id="KW-0408">Iron</keyword>
<proteinExistence type="predicted"/>
<evidence type="ECO:0000313" key="14">
    <source>
        <dbReference type="EMBL" id="CAB4687899.1"/>
    </source>
</evidence>
<dbReference type="EMBL" id="CAFBRC010000035">
    <property type="protein sequence ID" value="CAB5074877.1"/>
    <property type="molecule type" value="Genomic_DNA"/>
</dbReference>
<dbReference type="GO" id="GO:0046872">
    <property type="term" value="F:metal ion binding"/>
    <property type="evidence" value="ECO:0007669"/>
    <property type="project" value="UniProtKB-KW"/>
</dbReference>
<evidence type="ECO:0000256" key="8">
    <source>
        <dbReference type="ARBA" id="ARBA00023133"/>
    </source>
</evidence>
<keyword evidence="9 12" id="KW-0472">Membrane</keyword>
<dbReference type="AlphaFoldDB" id="A0A6J6NN51"/>